<protein>
    <submittedName>
        <fullName evidence="2">Uncharacterized protein</fullName>
    </submittedName>
</protein>
<dbReference type="EnsemblBacteria" id="ABF89123">
    <property type="protein sequence ID" value="ABF89123"/>
    <property type="gene ID" value="MXAN_4843"/>
</dbReference>
<sequence length="50" mass="5696">MNVHFGRVCDQRESSTRGRPTIREEDSNFVALAFGKVDHRLNDDRPLPGV</sequence>
<gene>
    <name evidence="2" type="ordered locus">MXAN_4843</name>
</gene>
<accession>Q1D2W9</accession>
<feature type="region of interest" description="Disordered" evidence="1">
    <location>
        <begin position="1"/>
        <end position="23"/>
    </location>
</feature>
<dbReference type="EMBL" id="CP000113">
    <property type="protein sequence ID" value="ABF89123.1"/>
    <property type="molecule type" value="Genomic_DNA"/>
</dbReference>
<dbReference type="KEGG" id="mxa:MXAN_4843"/>
<evidence type="ECO:0000256" key="1">
    <source>
        <dbReference type="SAM" id="MobiDB-lite"/>
    </source>
</evidence>
<evidence type="ECO:0000313" key="2">
    <source>
        <dbReference type="EMBL" id="ABF89123.1"/>
    </source>
</evidence>
<evidence type="ECO:0000313" key="3">
    <source>
        <dbReference type="Proteomes" id="UP000002402"/>
    </source>
</evidence>
<proteinExistence type="predicted"/>
<dbReference type="Proteomes" id="UP000002402">
    <property type="component" value="Chromosome"/>
</dbReference>
<name>Q1D2W9_MYXXD</name>
<reference evidence="2 3" key="1">
    <citation type="journal article" date="2006" name="Proc. Natl. Acad. Sci. U.S.A.">
        <title>Evolution of sensory complexity recorded in a myxobacterial genome.</title>
        <authorList>
            <person name="Goldman B.S."/>
            <person name="Nierman W.C."/>
            <person name="Kaiser D."/>
            <person name="Slater S.C."/>
            <person name="Durkin A.S."/>
            <person name="Eisen J.A."/>
            <person name="Ronning C.M."/>
            <person name="Barbazuk W.B."/>
            <person name="Blanchard M."/>
            <person name="Field C."/>
            <person name="Halling C."/>
            <person name="Hinkle G."/>
            <person name="Iartchuk O."/>
            <person name="Kim H.S."/>
            <person name="Mackenzie C."/>
            <person name="Madupu R."/>
            <person name="Miller N."/>
            <person name="Shvartsbeyn A."/>
            <person name="Sullivan S.A."/>
            <person name="Vaudin M."/>
            <person name="Wiegand R."/>
            <person name="Kaplan H.B."/>
        </authorList>
    </citation>
    <scope>NUCLEOTIDE SEQUENCE [LARGE SCALE GENOMIC DNA]</scope>
    <source>
        <strain evidence="3">DK1622</strain>
    </source>
</reference>
<feature type="compositionally biased region" description="Basic and acidic residues" evidence="1">
    <location>
        <begin position="7"/>
        <end position="23"/>
    </location>
</feature>
<dbReference type="AlphaFoldDB" id="Q1D2W9"/>
<dbReference type="HOGENOM" id="CLU_3120176_0_0_7"/>
<organism evidence="2 3">
    <name type="scientific">Myxococcus xanthus (strain DK1622)</name>
    <dbReference type="NCBI Taxonomy" id="246197"/>
    <lineage>
        <taxon>Bacteria</taxon>
        <taxon>Pseudomonadati</taxon>
        <taxon>Myxococcota</taxon>
        <taxon>Myxococcia</taxon>
        <taxon>Myxococcales</taxon>
        <taxon>Cystobacterineae</taxon>
        <taxon>Myxococcaceae</taxon>
        <taxon>Myxococcus</taxon>
    </lineage>
</organism>
<keyword evidence="3" id="KW-1185">Reference proteome</keyword>